<dbReference type="SUPFAM" id="SSF49464">
    <property type="entry name" value="Carboxypeptidase regulatory domain-like"/>
    <property type="match status" value="1"/>
</dbReference>
<dbReference type="GO" id="GO:0009279">
    <property type="term" value="C:cell outer membrane"/>
    <property type="evidence" value="ECO:0007669"/>
    <property type="project" value="UniProtKB-SubCell"/>
</dbReference>
<dbReference type="PROSITE" id="PS52016">
    <property type="entry name" value="TONB_DEPENDENT_REC_3"/>
    <property type="match status" value="1"/>
</dbReference>
<organism evidence="12 13">
    <name type="scientific">Psychroflexus maritimus</name>
    <dbReference type="NCBI Taxonomy" id="2714865"/>
    <lineage>
        <taxon>Bacteria</taxon>
        <taxon>Pseudomonadati</taxon>
        <taxon>Bacteroidota</taxon>
        <taxon>Flavobacteriia</taxon>
        <taxon>Flavobacteriales</taxon>
        <taxon>Flavobacteriaceae</taxon>
        <taxon>Psychroflexus</taxon>
    </lineage>
</organism>
<protein>
    <submittedName>
        <fullName evidence="12">TonB-dependent receptor</fullName>
    </submittedName>
</protein>
<keyword evidence="12" id="KW-0675">Receptor</keyword>
<evidence type="ECO:0000256" key="6">
    <source>
        <dbReference type="ARBA" id="ARBA00023136"/>
    </source>
</evidence>
<dbReference type="Proteomes" id="UP000643701">
    <property type="component" value="Unassembled WGS sequence"/>
</dbReference>
<comment type="similarity">
    <text evidence="8 9">Belongs to the TonB-dependent receptor family.</text>
</comment>
<gene>
    <name evidence="12" type="ORF">G7034_09985</name>
</gene>
<dbReference type="Gene3D" id="2.170.130.10">
    <property type="entry name" value="TonB-dependent receptor, plug domain"/>
    <property type="match status" value="1"/>
</dbReference>
<evidence type="ECO:0000256" key="7">
    <source>
        <dbReference type="ARBA" id="ARBA00023237"/>
    </source>
</evidence>
<dbReference type="SUPFAM" id="SSF56935">
    <property type="entry name" value="Porins"/>
    <property type="match status" value="1"/>
</dbReference>
<evidence type="ECO:0000256" key="9">
    <source>
        <dbReference type="RuleBase" id="RU003357"/>
    </source>
</evidence>
<evidence type="ECO:0000256" key="3">
    <source>
        <dbReference type="ARBA" id="ARBA00022452"/>
    </source>
</evidence>
<dbReference type="InterPro" id="IPR036942">
    <property type="entry name" value="Beta-barrel_TonB_sf"/>
</dbReference>
<evidence type="ECO:0000256" key="5">
    <source>
        <dbReference type="ARBA" id="ARBA00023077"/>
    </source>
</evidence>
<dbReference type="Gene3D" id="2.60.40.1120">
    <property type="entry name" value="Carboxypeptidase-like, regulatory domain"/>
    <property type="match status" value="1"/>
</dbReference>
<evidence type="ECO:0000259" key="10">
    <source>
        <dbReference type="Pfam" id="PF00593"/>
    </source>
</evidence>
<dbReference type="Pfam" id="PF00593">
    <property type="entry name" value="TonB_dep_Rec_b-barrel"/>
    <property type="match status" value="1"/>
</dbReference>
<feature type="domain" description="TonB-dependent receptor-like beta-barrel" evidence="10">
    <location>
        <begin position="457"/>
        <end position="902"/>
    </location>
</feature>
<proteinExistence type="inferred from homology"/>
<dbReference type="InterPro" id="IPR037066">
    <property type="entry name" value="Plug_dom_sf"/>
</dbReference>
<dbReference type="InterPro" id="IPR012910">
    <property type="entry name" value="Plug_dom"/>
</dbReference>
<comment type="caution">
    <text evidence="12">The sequence shown here is derived from an EMBL/GenBank/DDBJ whole genome shotgun (WGS) entry which is preliminary data.</text>
</comment>
<accession>A0A967AF36</accession>
<keyword evidence="6 8" id="KW-0472">Membrane</keyword>
<dbReference type="Pfam" id="PF07715">
    <property type="entry name" value="Plug"/>
    <property type="match status" value="1"/>
</dbReference>
<keyword evidence="13" id="KW-1185">Reference proteome</keyword>
<keyword evidence="5 9" id="KW-0798">TonB box</keyword>
<evidence type="ECO:0000256" key="2">
    <source>
        <dbReference type="ARBA" id="ARBA00022448"/>
    </source>
</evidence>
<evidence type="ECO:0000259" key="11">
    <source>
        <dbReference type="Pfam" id="PF07715"/>
    </source>
</evidence>
<evidence type="ECO:0000256" key="8">
    <source>
        <dbReference type="PROSITE-ProRule" id="PRU01360"/>
    </source>
</evidence>
<dbReference type="PANTHER" id="PTHR40980">
    <property type="entry name" value="PLUG DOMAIN-CONTAINING PROTEIN"/>
    <property type="match status" value="1"/>
</dbReference>
<dbReference type="InterPro" id="IPR000531">
    <property type="entry name" value="Beta-barrel_TonB"/>
</dbReference>
<comment type="subcellular location">
    <subcellularLocation>
        <location evidence="1 8">Cell outer membrane</location>
        <topology evidence="1 8">Multi-pass membrane protein</topology>
    </subcellularLocation>
</comment>
<reference evidence="12" key="1">
    <citation type="submission" date="2020-03" db="EMBL/GenBank/DDBJ databases">
        <title>Psychroflexus Maritimus sp. nov., isolate from marine sediment.</title>
        <authorList>
            <person name="Zhong Y.-L."/>
        </authorList>
    </citation>
    <scope>NUCLEOTIDE SEQUENCE</scope>
    <source>
        <strain evidence="12">C1</strain>
    </source>
</reference>
<dbReference type="PANTHER" id="PTHR40980:SF5">
    <property type="entry name" value="TONB-DEPENDENT RECEPTOR"/>
    <property type="match status" value="1"/>
</dbReference>
<dbReference type="RefSeq" id="WP_166400816.1">
    <property type="nucleotide sequence ID" value="NZ_JAANAS010000083.1"/>
</dbReference>
<keyword evidence="3 8" id="KW-1134">Transmembrane beta strand</keyword>
<evidence type="ECO:0000313" key="13">
    <source>
        <dbReference type="Proteomes" id="UP000643701"/>
    </source>
</evidence>
<sequence>MKYNFLLFFVLLSGLGFAQEGILRGTVMDGELNDVLPFTEIKVIGTTLGTTTDFDGKYQLNVEPGVYTVSFSFVGYKTINISDVEIKENQTESLNVTLEMSENSLDEVIITTTAKRNTEQSVLNLQKKSTIVMDGLSAEGIEKTGASSVASAVKQVPGVSIQGGKFVYVRGLGDRYTKSLLNGIDIPGLDPDKNTVQMDIFPTNMIENVLVSKTASADLPADFTGGVVDINLRDFSSKEEYSISVGSSFNPTMHFNDNYVKGETQTSDFFGLDNGSRDLPIPRNLDIPAAVGNGTNSDGLSISDVTSSFNPTLGPTRSTSDADLNLSFTAANQFKFSKNRKLGYQAAFSLRNTVEYFEDYEQNFYFKPPETDVFQIIPNRTQIGDVGIRNNLMSALGGLSYQTEQSKYKFSIIHLQNAESRAGFFTGKTLILDDIEIKRDNLEYSERSLTNLLLHGKHTSKEANWIVEWKASPSFSKVNDKDVRVTPFEVTNTGFSIRPSTAGAPQRIWRNLEEINLVGKLDITNKHDLFGKQAKLKFGAAYTYKERDFSIDQYLISFKGSNAVPVNGEPNNILLDDNIWRADNDGGFFIQGNFQPANTFNSSAQIRAAYAMEEFKITEKLKSIVGLRFEQYLLNYTGTNNQGDISLDDEEVINDANVYPSANFIYEYSDNTNFRLSYSNTTARPSFKEASIAQIFDPLTNLTFVGNIDVKPSFIQNFDVRYERYSDNGGMISVSGFYKDFKDPIEMVAFPTRPTNIEPRNVGSARVFGLEFEARQKLDFTPALEKFSVNMNISLINSEVEMDPREFESRQLAARDGQKIKKKRQLQGQSPFLINFSLNYDDSEKGWQGGLFYNVQGETLEVVGIRNVPDVYTQPFHNLSFQLTKAFGENKNSSINIGISNLLDDTIRSYYKSFNSASEIFSKRKIGQAFSVGYSYNF</sequence>
<evidence type="ECO:0000256" key="1">
    <source>
        <dbReference type="ARBA" id="ARBA00004571"/>
    </source>
</evidence>
<dbReference type="AlphaFoldDB" id="A0A967AF36"/>
<dbReference type="InterPro" id="IPR008969">
    <property type="entry name" value="CarboxyPept-like_regulatory"/>
</dbReference>
<dbReference type="Gene3D" id="2.40.170.20">
    <property type="entry name" value="TonB-dependent receptor, beta-barrel domain"/>
    <property type="match status" value="1"/>
</dbReference>
<dbReference type="InterPro" id="IPR039426">
    <property type="entry name" value="TonB-dep_rcpt-like"/>
</dbReference>
<feature type="domain" description="TonB-dependent receptor plug" evidence="11">
    <location>
        <begin position="129"/>
        <end position="227"/>
    </location>
</feature>
<keyword evidence="2 8" id="KW-0813">Transport</keyword>
<keyword evidence="7 8" id="KW-0998">Cell outer membrane</keyword>
<dbReference type="EMBL" id="JAANAS010000083">
    <property type="protein sequence ID" value="NGZ90580.1"/>
    <property type="molecule type" value="Genomic_DNA"/>
</dbReference>
<keyword evidence="4 8" id="KW-0812">Transmembrane</keyword>
<evidence type="ECO:0000256" key="4">
    <source>
        <dbReference type="ARBA" id="ARBA00022692"/>
    </source>
</evidence>
<dbReference type="Pfam" id="PF13715">
    <property type="entry name" value="CarbopepD_reg_2"/>
    <property type="match status" value="1"/>
</dbReference>
<name>A0A967AF36_9FLAO</name>
<evidence type="ECO:0000313" key="12">
    <source>
        <dbReference type="EMBL" id="NGZ90580.1"/>
    </source>
</evidence>